<comment type="similarity">
    <text evidence="2">Belongs to the Nudix hydrolase family.</text>
</comment>
<dbReference type="SUPFAM" id="SSF55811">
    <property type="entry name" value="Nudix"/>
    <property type="match status" value="1"/>
</dbReference>
<evidence type="ECO:0000259" key="6">
    <source>
        <dbReference type="PROSITE" id="PS51462"/>
    </source>
</evidence>
<evidence type="ECO:0000313" key="8">
    <source>
        <dbReference type="Proteomes" id="UP001597145"/>
    </source>
</evidence>
<dbReference type="InterPro" id="IPR024195">
    <property type="entry name" value="NUDIX_hydrolase_YfcD_pred"/>
</dbReference>
<reference evidence="8" key="1">
    <citation type="journal article" date="2019" name="Int. J. Syst. Evol. Microbiol.">
        <title>The Global Catalogue of Microorganisms (GCM) 10K type strain sequencing project: providing services to taxonomists for standard genome sequencing and annotation.</title>
        <authorList>
            <consortium name="The Broad Institute Genomics Platform"/>
            <consortium name="The Broad Institute Genome Sequencing Center for Infectious Disease"/>
            <person name="Wu L."/>
            <person name="Ma J."/>
        </authorList>
    </citation>
    <scope>NUCLEOTIDE SEQUENCE [LARGE SCALE GENOMIC DNA]</scope>
    <source>
        <strain evidence="8">JCM 12165</strain>
    </source>
</reference>
<dbReference type="InterPro" id="IPR020084">
    <property type="entry name" value="NUDIX_hydrolase_CS"/>
</dbReference>
<keyword evidence="8" id="KW-1185">Reference proteome</keyword>
<dbReference type="Gene3D" id="3.90.79.10">
    <property type="entry name" value="Nucleoside Triphosphate Pyrophosphohydrolase"/>
    <property type="match status" value="1"/>
</dbReference>
<comment type="caution">
    <text evidence="7">The sequence shown here is derived from an EMBL/GenBank/DDBJ whole genome shotgun (WGS) entry which is preliminary data.</text>
</comment>
<evidence type="ECO:0000256" key="4">
    <source>
        <dbReference type="ARBA" id="ARBA00022801"/>
    </source>
</evidence>
<proteinExistence type="inferred from homology"/>
<dbReference type="InterPro" id="IPR015797">
    <property type="entry name" value="NUDIX_hydrolase-like_dom_sf"/>
</dbReference>
<keyword evidence="3" id="KW-0479">Metal-binding</keyword>
<gene>
    <name evidence="7" type="ORF">ACFSCY_07655</name>
</gene>
<evidence type="ECO:0000256" key="2">
    <source>
        <dbReference type="ARBA" id="ARBA00005582"/>
    </source>
</evidence>
<dbReference type="PROSITE" id="PS00893">
    <property type="entry name" value="NUDIX_BOX"/>
    <property type="match status" value="1"/>
</dbReference>
<name>A0ABW4FF65_9PSEU</name>
<evidence type="ECO:0000256" key="1">
    <source>
        <dbReference type="ARBA" id="ARBA00001946"/>
    </source>
</evidence>
<keyword evidence="5" id="KW-0460">Magnesium</keyword>
<sequence length="182" mass="20034">MQADEPVAHYDADANPIGVVQRSVAYRDGLWHASTAVLVRSGGTAAGGAGGVGKHSDGERVYLHRRSPEKMIFPGLYDCWAGGVLGPGENPGEAAERELAEELGVVGAPLRPLGRHPYDDGRYRYHVFGYEVRWDGPVRHQPEEVVWGDWVTVDELRAVLADPRRWPFVPDGRELAGIWIKS</sequence>
<organism evidence="7 8">
    <name type="scientific">Pseudonocardia aurantiaca</name>
    <dbReference type="NCBI Taxonomy" id="75290"/>
    <lineage>
        <taxon>Bacteria</taxon>
        <taxon>Bacillati</taxon>
        <taxon>Actinomycetota</taxon>
        <taxon>Actinomycetes</taxon>
        <taxon>Pseudonocardiales</taxon>
        <taxon>Pseudonocardiaceae</taxon>
        <taxon>Pseudonocardia</taxon>
    </lineage>
</organism>
<dbReference type="EMBL" id="JBHUCP010000004">
    <property type="protein sequence ID" value="MFD1529315.1"/>
    <property type="molecule type" value="Genomic_DNA"/>
</dbReference>
<comment type="cofactor">
    <cofactor evidence="1">
        <name>Mg(2+)</name>
        <dbReference type="ChEBI" id="CHEBI:18420"/>
    </cofactor>
</comment>
<feature type="domain" description="Nudix hydrolase" evidence="6">
    <location>
        <begin position="30"/>
        <end position="174"/>
    </location>
</feature>
<keyword evidence="4" id="KW-0378">Hydrolase</keyword>
<dbReference type="PIRSF" id="PIRSF017340">
    <property type="entry name" value="Nudix_hydro"/>
    <property type="match status" value="1"/>
</dbReference>
<dbReference type="Pfam" id="PF00293">
    <property type="entry name" value="NUDIX"/>
    <property type="match status" value="1"/>
</dbReference>
<evidence type="ECO:0000313" key="7">
    <source>
        <dbReference type="EMBL" id="MFD1529315.1"/>
    </source>
</evidence>
<accession>A0ABW4FF65</accession>
<dbReference type="InterPro" id="IPR000086">
    <property type="entry name" value="NUDIX_hydrolase_dom"/>
</dbReference>
<dbReference type="RefSeq" id="WP_343975588.1">
    <property type="nucleotide sequence ID" value="NZ_BAAAJG010000008.1"/>
</dbReference>
<protein>
    <submittedName>
        <fullName evidence="7">NUDIX domain-containing protein</fullName>
    </submittedName>
</protein>
<dbReference type="Proteomes" id="UP001597145">
    <property type="component" value="Unassembled WGS sequence"/>
</dbReference>
<evidence type="ECO:0000256" key="5">
    <source>
        <dbReference type="ARBA" id="ARBA00022842"/>
    </source>
</evidence>
<evidence type="ECO:0000256" key="3">
    <source>
        <dbReference type="ARBA" id="ARBA00022723"/>
    </source>
</evidence>
<dbReference type="PROSITE" id="PS51462">
    <property type="entry name" value="NUDIX"/>
    <property type="match status" value="1"/>
</dbReference>